<dbReference type="NCBIfam" id="TIGR03317">
    <property type="entry name" value="ygfZ_signature"/>
    <property type="match status" value="1"/>
</dbReference>
<keyword evidence="1" id="KW-0809">Transit peptide</keyword>
<dbReference type="InterPro" id="IPR027266">
    <property type="entry name" value="TrmE/GcvT-like"/>
</dbReference>
<proteinExistence type="predicted"/>
<evidence type="ECO:0000313" key="4">
    <source>
        <dbReference type="Proteomes" id="UP001156882"/>
    </source>
</evidence>
<dbReference type="InterPro" id="IPR057460">
    <property type="entry name" value="CAF17_C"/>
</dbReference>
<keyword evidence="4" id="KW-1185">Reference proteome</keyword>
<dbReference type="InterPro" id="IPR045179">
    <property type="entry name" value="YgfZ/GcvT"/>
</dbReference>
<evidence type="ECO:0000259" key="2">
    <source>
        <dbReference type="Pfam" id="PF25455"/>
    </source>
</evidence>
<dbReference type="PANTHER" id="PTHR22602:SF0">
    <property type="entry name" value="TRANSFERASE CAF17, MITOCHONDRIAL-RELATED"/>
    <property type="match status" value="1"/>
</dbReference>
<feature type="domain" description="CAF17 C-terminal" evidence="2">
    <location>
        <begin position="201"/>
        <end position="273"/>
    </location>
</feature>
<dbReference type="PIRSF" id="PIRSF006487">
    <property type="entry name" value="GcvT"/>
    <property type="match status" value="1"/>
</dbReference>
<name>A0ABQ6CSX9_9HYPH</name>
<dbReference type="RefSeq" id="WP_284316344.1">
    <property type="nucleotide sequence ID" value="NZ_BSPC01000071.1"/>
</dbReference>
<dbReference type="InterPro" id="IPR017703">
    <property type="entry name" value="YgfZ/GCV_T_CS"/>
</dbReference>
<comment type="caution">
    <text evidence="3">The sequence shown here is derived from an EMBL/GenBank/DDBJ whole genome shotgun (WGS) entry which is preliminary data.</text>
</comment>
<dbReference type="SUPFAM" id="SSF103025">
    <property type="entry name" value="Folate-binding domain"/>
    <property type="match status" value="1"/>
</dbReference>
<dbReference type="Pfam" id="PF25455">
    <property type="entry name" value="Beta-barrel_CAF17_C"/>
    <property type="match status" value="1"/>
</dbReference>
<dbReference type="EMBL" id="BSPC01000071">
    <property type="protein sequence ID" value="GLS23413.1"/>
    <property type="molecule type" value="Genomic_DNA"/>
</dbReference>
<gene>
    <name evidence="3" type="primary">gcvT</name>
    <name evidence="3" type="ORF">GCM10007874_64340</name>
</gene>
<dbReference type="Gene3D" id="3.30.1360.120">
    <property type="entry name" value="Probable tRNA modification gtpase trme, domain 1"/>
    <property type="match status" value="2"/>
</dbReference>
<reference evidence="4" key="1">
    <citation type="journal article" date="2019" name="Int. J. Syst. Evol. Microbiol.">
        <title>The Global Catalogue of Microorganisms (GCM) 10K type strain sequencing project: providing services to taxonomists for standard genome sequencing and annotation.</title>
        <authorList>
            <consortium name="The Broad Institute Genomics Platform"/>
            <consortium name="The Broad Institute Genome Sequencing Center for Infectious Disease"/>
            <person name="Wu L."/>
            <person name="Ma J."/>
        </authorList>
    </citation>
    <scope>NUCLEOTIDE SEQUENCE [LARGE SCALE GENOMIC DNA]</scope>
    <source>
        <strain evidence="4">NBRC 101365</strain>
    </source>
</reference>
<evidence type="ECO:0000313" key="3">
    <source>
        <dbReference type="EMBL" id="GLS23413.1"/>
    </source>
</evidence>
<sequence>MIHLPDRAVLRLSGEDANSWLANLVTCDIAGLKPGGGRWGALLTPQGKILFDFLATTDEDGRLYLDTDRGKAGDFAKRLSFYRLRAKVAVEDLSEGWSVHAALPPGITPGADAIAFADPRHPGLGQRILMPAAGVVDEAAVAAYHARRIGLGIPEGGKDFAFGDTFPHEALMDMLDGVDFKKGCYVGQEVVSRMQHRGTARTRILPVTAKSPLPATGTEIRIGDKPAGTLGSSAGSRGLALLRLDRVEEGAQKGETLKADEIELMVAKPGWWKAPAEAQKASA</sequence>
<organism evidence="3 4">
    <name type="scientific">Labrys miyagiensis</name>
    <dbReference type="NCBI Taxonomy" id="346912"/>
    <lineage>
        <taxon>Bacteria</taxon>
        <taxon>Pseudomonadati</taxon>
        <taxon>Pseudomonadota</taxon>
        <taxon>Alphaproteobacteria</taxon>
        <taxon>Hyphomicrobiales</taxon>
        <taxon>Xanthobacteraceae</taxon>
        <taxon>Labrys</taxon>
    </lineage>
</organism>
<dbReference type="PANTHER" id="PTHR22602">
    <property type="entry name" value="TRANSFERASE CAF17, MITOCHONDRIAL-RELATED"/>
    <property type="match status" value="1"/>
</dbReference>
<evidence type="ECO:0000256" key="1">
    <source>
        <dbReference type="ARBA" id="ARBA00022946"/>
    </source>
</evidence>
<protein>
    <submittedName>
        <fullName evidence="3">Folate-binding protein</fullName>
    </submittedName>
</protein>
<dbReference type="Proteomes" id="UP001156882">
    <property type="component" value="Unassembled WGS sequence"/>
</dbReference>
<accession>A0ABQ6CSX9</accession>